<dbReference type="Gene3D" id="3.90.75.20">
    <property type="match status" value="1"/>
</dbReference>
<keyword evidence="2" id="KW-0346">Stress response</keyword>
<evidence type="ECO:0000256" key="3">
    <source>
        <dbReference type="ARBA" id="ARBA00023125"/>
    </source>
</evidence>
<evidence type="ECO:0000256" key="1">
    <source>
        <dbReference type="ARBA" id="ARBA00023015"/>
    </source>
</evidence>
<dbReference type="SMART" id="SM00380">
    <property type="entry name" value="AP2"/>
    <property type="match status" value="1"/>
</dbReference>
<dbReference type="EMBL" id="LAZR01022534">
    <property type="protein sequence ID" value="KKL81530.1"/>
    <property type="molecule type" value="Genomic_DNA"/>
</dbReference>
<keyword evidence="3" id="KW-0238">DNA-binding</keyword>
<proteinExistence type="predicted"/>
<dbReference type="GO" id="GO:0045893">
    <property type="term" value="P:positive regulation of DNA-templated transcription"/>
    <property type="evidence" value="ECO:0007669"/>
    <property type="project" value="TreeGrafter"/>
</dbReference>
<keyword evidence="4" id="KW-0010">Activator</keyword>
<comment type="caution">
    <text evidence="7">The sequence shown here is derived from an EMBL/GenBank/DDBJ whole genome shotgun (WGS) entry which is preliminary data.</text>
</comment>
<evidence type="ECO:0000256" key="5">
    <source>
        <dbReference type="ARBA" id="ARBA00023163"/>
    </source>
</evidence>
<dbReference type="InterPro" id="IPR036955">
    <property type="entry name" value="AP2/ERF_dom_sf"/>
</dbReference>
<dbReference type="Pfam" id="PF13392">
    <property type="entry name" value="HNH_3"/>
    <property type="match status" value="1"/>
</dbReference>
<dbReference type="AlphaFoldDB" id="A0A0F9HIN0"/>
<organism evidence="7">
    <name type="scientific">marine sediment metagenome</name>
    <dbReference type="NCBI Taxonomy" id="412755"/>
    <lineage>
        <taxon>unclassified sequences</taxon>
        <taxon>metagenomes</taxon>
        <taxon>ecological metagenomes</taxon>
    </lineage>
</organism>
<gene>
    <name evidence="7" type="ORF">LCGC14_1993850</name>
</gene>
<keyword evidence="1" id="KW-0805">Transcription regulation</keyword>
<dbReference type="InterPro" id="IPR016177">
    <property type="entry name" value="DNA-bd_dom_sf"/>
</dbReference>
<dbReference type="SUPFAM" id="SSF54060">
    <property type="entry name" value="His-Me finger endonucleases"/>
    <property type="match status" value="1"/>
</dbReference>
<name>A0A0F9HIN0_9ZZZZ</name>
<dbReference type="InterPro" id="IPR001471">
    <property type="entry name" value="AP2/ERF_dom"/>
</dbReference>
<protein>
    <recommendedName>
        <fullName evidence="6">AP2/ERF domain-containing protein</fullName>
    </recommendedName>
</protein>
<keyword evidence="5" id="KW-0804">Transcription</keyword>
<dbReference type="InterPro" id="IPR003615">
    <property type="entry name" value="HNH_nuc"/>
</dbReference>
<reference evidence="7" key="1">
    <citation type="journal article" date="2015" name="Nature">
        <title>Complex archaea that bridge the gap between prokaryotes and eukaryotes.</title>
        <authorList>
            <person name="Spang A."/>
            <person name="Saw J.H."/>
            <person name="Jorgensen S.L."/>
            <person name="Zaremba-Niedzwiedzka K."/>
            <person name="Martijn J."/>
            <person name="Lind A.E."/>
            <person name="van Eijk R."/>
            <person name="Schleper C."/>
            <person name="Guy L."/>
            <person name="Ettema T.J."/>
        </authorList>
    </citation>
    <scope>NUCLEOTIDE SEQUENCE</scope>
</reference>
<sequence length="192" mass="22228">MKKIPLTQGKFALVDDDWAWLDYFNWYLSISGRTEYARSDLRVKDKRVVLRMHRIVINAQKGQIVDHINSNGLDNRTENLRLCTNSQNFQNSRKQKNCSSKYKGVYEVKKAKRKKWRTMICSPNKGKSRHVGSYSTEIEAALAYDIMAKELFGEFARLNFPESTVDNLIVLVELRTSKNLGSQLPVRFDGNC</sequence>
<dbReference type="GO" id="GO:0000976">
    <property type="term" value="F:transcription cis-regulatory region binding"/>
    <property type="evidence" value="ECO:0007669"/>
    <property type="project" value="TreeGrafter"/>
</dbReference>
<evidence type="ECO:0000313" key="7">
    <source>
        <dbReference type="EMBL" id="KKL81530.1"/>
    </source>
</evidence>
<accession>A0A0F9HIN0</accession>
<evidence type="ECO:0000259" key="6">
    <source>
        <dbReference type="PROSITE" id="PS51032"/>
    </source>
</evidence>
<dbReference type="SUPFAM" id="SSF54171">
    <property type="entry name" value="DNA-binding domain"/>
    <property type="match status" value="1"/>
</dbReference>
<dbReference type="Gene3D" id="3.30.730.10">
    <property type="entry name" value="AP2/ERF domain"/>
    <property type="match status" value="1"/>
</dbReference>
<evidence type="ECO:0000256" key="4">
    <source>
        <dbReference type="ARBA" id="ARBA00023159"/>
    </source>
</evidence>
<dbReference type="GO" id="GO:0005634">
    <property type="term" value="C:nucleus"/>
    <property type="evidence" value="ECO:0007669"/>
    <property type="project" value="TreeGrafter"/>
</dbReference>
<dbReference type="GO" id="GO:0006950">
    <property type="term" value="P:response to stress"/>
    <property type="evidence" value="ECO:0007669"/>
    <property type="project" value="TreeGrafter"/>
</dbReference>
<dbReference type="CDD" id="cd00018">
    <property type="entry name" value="AP2"/>
    <property type="match status" value="1"/>
</dbReference>
<dbReference type="PROSITE" id="PS51032">
    <property type="entry name" value="AP2_ERF"/>
    <property type="match status" value="1"/>
</dbReference>
<feature type="domain" description="AP2/ERF" evidence="6">
    <location>
        <begin position="101"/>
        <end position="161"/>
    </location>
</feature>
<dbReference type="InterPro" id="IPR044925">
    <property type="entry name" value="His-Me_finger_sf"/>
</dbReference>
<dbReference type="PANTHER" id="PTHR31241:SF62">
    <property type="entry name" value="DEHYDRATION-RESPONSIVE ELEMENT-BINDING PROTEIN 2D"/>
    <property type="match status" value="1"/>
</dbReference>
<dbReference type="GO" id="GO:0003700">
    <property type="term" value="F:DNA-binding transcription factor activity"/>
    <property type="evidence" value="ECO:0007669"/>
    <property type="project" value="InterPro"/>
</dbReference>
<evidence type="ECO:0000256" key="2">
    <source>
        <dbReference type="ARBA" id="ARBA00023016"/>
    </source>
</evidence>
<dbReference type="PANTHER" id="PTHR31241">
    <property type="entry name" value="DEHYDRATION-RESPONSIVE ELEMENT-BINDING PROTEIN 2C"/>
    <property type="match status" value="1"/>
</dbReference>